<keyword evidence="2" id="KW-0472">Membrane</keyword>
<reference evidence="4 5" key="1">
    <citation type="submission" date="2017-03" db="EMBL/GenBank/DDBJ databases">
        <title>Complete genome sequence of Candidatus 'Thiodictyon syntrophicum' sp. nov. strain Cad16T, a photolithoautotroph purple sulfur bacterium isolated from an alpine meromictic lake.</title>
        <authorList>
            <person name="Luedin S.M."/>
            <person name="Pothier J.F."/>
            <person name="Danza F."/>
            <person name="Storelli N."/>
            <person name="Wittwer M."/>
            <person name="Tonolla M."/>
        </authorList>
    </citation>
    <scope>NUCLEOTIDE SEQUENCE [LARGE SCALE GENOMIC DNA]</scope>
    <source>
        <strain evidence="4 5">Cad16T</strain>
    </source>
</reference>
<dbReference type="PANTHER" id="PTHR22946">
    <property type="entry name" value="DIENELACTONE HYDROLASE DOMAIN-CONTAINING PROTEIN-RELATED"/>
    <property type="match status" value="1"/>
</dbReference>
<dbReference type="Proteomes" id="UP000232638">
    <property type="component" value="Chromosome"/>
</dbReference>
<keyword evidence="2" id="KW-0812">Transmembrane</keyword>
<evidence type="ECO:0000259" key="3">
    <source>
        <dbReference type="Pfam" id="PF12146"/>
    </source>
</evidence>
<dbReference type="PANTHER" id="PTHR22946:SF9">
    <property type="entry name" value="POLYKETIDE TRANSFERASE AF380"/>
    <property type="match status" value="1"/>
</dbReference>
<organism evidence="4 5">
    <name type="scientific">Candidatus Thiodictyon syntrophicum</name>
    <dbReference type="NCBI Taxonomy" id="1166950"/>
    <lineage>
        <taxon>Bacteria</taxon>
        <taxon>Pseudomonadati</taxon>
        <taxon>Pseudomonadota</taxon>
        <taxon>Gammaproteobacteria</taxon>
        <taxon>Chromatiales</taxon>
        <taxon>Chromatiaceae</taxon>
        <taxon>Thiodictyon</taxon>
    </lineage>
</organism>
<feature type="transmembrane region" description="Helical" evidence="2">
    <location>
        <begin position="55"/>
        <end position="75"/>
    </location>
</feature>
<dbReference type="InterPro" id="IPR029058">
    <property type="entry name" value="AB_hydrolase_fold"/>
</dbReference>
<accession>A0A2K8UBP6</accession>
<dbReference type="InterPro" id="IPR050261">
    <property type="entry name" value="FrsA_esterase"/>
</dbReference>
<dbReference type="Gene3D" id="3.40.50.1820">
    <property type="entry name" value="alpha/beta hydrolase"/>
    <property type="match status" value="1"/>
</dbReference>
<dbReference type="Pfam" id="PF12146">
    <property type="entry name" value="Hydrolase_4"/>
    <property type="match status" value="1"/>
</dbReference>
<dbReference type="InterPro" id="IPR022742">
    <property type="entry name" value="Hydrolase_4"/>
</dbReference>
<sequence length="296" mass="31902">MLTIFSILIVMIVAAIPAGVHFGFRAPRIRETGSPADYGLAFEELRIPTVRGRHLFGWLLSAPQATCTIVVLHGWGSNAEMMLPLAAPLRRAGFNLLLCDARSHGRSDGDSFSSLPRFAEDLGMAIAWLKQQHPHLAARVAVLGHSVGAGAALLEASRNADIAAVISIAAFADPARVTAGYLRPLHVPRLFIRLVSRYVEWIIGYRFAAIAPMNTVRSVTCPLLLVHGTADQTVTVADAYLILANCGAPDARLLEITDAGHHSVEQIERHVGDLLGFLGEHCPARERPFAVSTSLS</sequence>
<dbReference type="GO" id="GO:0052689">
    <property type="term" value="F:carboxylic ester hydrolase activity"/>
    <property type="evidence" value="ECO:0007669"/>
    <property type="project" value="UniProtKB-ARBA"/>
</dbReference>
<evidence type="ECO:0000256" key="2">
    <source>
        <dbReference type="SAM" id="Phobius"/>
    </source>
</evidence>
<protein>
    <submittedName>
        <fullName evidence="4">Alpha/beta hydrolase</fullName>
    </submittedName>
</protein>
<dbReference type="RefSeq" id="WP_100920555.1">
    <property type="nucleotide sequence ID" value="NZ_CP020370.1"/>
</dbReference>
<name>A0A2K8UBP6_9GAMM</name>
<keyword evidence="2" id="KW-1133">Transmembrane helix</keyword>
<keyword evidence="1 4" id="KW-0378">Hydrolase</keyword>
<evidence type="ECO:0000313" key="5">
    <source>
        <dbReference type="Proteomes" id="UP000232638"/>
    </source>
</evidence>
<keyword evidence="5" id="KW-1185">Reference proteome</keyword>
<dbReference type="EMBL" id="CP020370">
    <property type="protein sequence ID" value="AUB82849.1"/>
    <property type="molecule type" value="Genomic_DNA"/>
</dbReference>
<dbReference type="OrthoDB" id="4269629at2"/>
<feature type="domain" description="Serine aminopeptidase S33" evidence="3">
    <location>
        <begin position="67"/>
        <end position="197"/>
    </location>
</feature>
<proteinExistence type="predicted"/>
<dbReference type="AlphaFoldDB" id="A0A2K8UBP6"/>
<evidence type="ECO:0000256" key="1">
    <source>
        <dbReference type="ARBA" id="ARBA00022801"/>
    </source>
</evidence>
<feature type="transmembrane region" description="Helical" evidence="2">
    <location>
        <begin position="6"/>
        <end position="24"/>
    </location>
</feature>
<evidence type="ECO:0000313" key="4">
    <source>
        <dbReference type="EMBL" id="AUB82849.1"/>
    </source>
</evidence>
<dbReference type="SUPFAM" id="SSF53474">
    <property type="entry name" value="alpha/beta-Hydrolases"/>
    <property type="match status" value="1"/>
</dbReference>
<gene>
    <name evidence="4" type="ORF">THSYN_19155</name>
</gene>
<dbReference type="KEGG" id="tsy:THSYN_19155"/>